<dbReference type="GO" id="GO:0022857">
    <property type="term" value="F:transmembrane transporter activity"/>
    <property type="evidence" value="ECO:0007669"/>
    <property type="project" value="InterPro"/>
</dbReference>
<feature type="domain" description="Major facilitator superfamily (MFS) profile" evidence="7">
    <location>
        <begin position="1"/>
        <end position="416"/>
    </location>
</feature>
<dbReference type="OrthoDB" id="7400989at2"/>
<dbReference type="Gene3D" id="1.20.1250.20">
    <property type="entry name" value="MFS general substrate transporter like domains"/>
    <property type="match status" value="2"/>
</dbReference>
<evidence type="ECO:0000313" key="8">
    <source>
        <dbReference type="EMBL" id="MXP27064.1"/>
    </source>
</evidence>
<accession>A0A845ABJ5</accession>
<feature type="transmembrane region" description="Helical" evidence="6">
    <location>
        <begin position="386"/>
        <end position="409"/>
    </location>
</feature>
<dbReference type="Proteomes" id="UP000460561">
    <property type="component" value="Unassembled WGS sequence"/>
</dbReference>
<evidence type="ECO:0000256" key="2">
    <source>
        <dbReference type="ARBA" id="ARBA00022448"/>
    </source>
</evidence>
<gene>
    <name evidence="8" type="ORF">GRI39_13605</name>
</gene>
<dbReference type="SUPFAM" id="SSF103473">
    <property type="entry name" value="MFS general substrate transporter"/>
    <property type="match status" value="1"/>
</dbReference>
<feature type="transmembrane region" description="Helical" evidence="6">
    <location>
        <begin position="220"/>
        <end position="241"/>
    </location>
</feature>
<dbReference type="AlphaFoldDB" id="A0A845ABJ5"/>
<protein>
    <submittedName>
        <fullName evidence="8">MFS transporter</fullName>
    </submittedName>
</protein>
<dbReference type="GO" id="GO:0016020">
    <property type="term" value="C:membrane"/>
    <property type="evidence" value="ECO:0007669"/>
    <property type="project" value="UniProtKB-SubCell"/>
</dbReference>
<name>A0A845ABJ5_9SPHN</name>
<keyword evidence="5 6" id="KW-0472">Membrane</keyword>
<sequence length="417" mass="43826">MLLAANSLAFVDRQALALMLEPIKQDFGASDTAMSFVYGISFTAFYIAVGIPLAWLADRSNRRNIVMGSILCWSLATTACGLARNLTSLFLCRLAVGAGESGLSPSAYSLLADYFPRDRLASALGIYQAGIYLGGAMALFLGGAMASIVPFNEVVLVPVLGELAGWQIMFILLGFPGFVLSALFLLVREPFRRGAAAFPAGGLAHFAAAFRYMGSHKWPYLGLIGGFTLIVFTGNATGAWIPTFLQREHGMSLASIGQIYGAVVLSCGMSGAVAGGFLSSGLQHRKFRGGNLLPALIGTAALIPLTIGFPLMPTPTLAFIMIAAMNFFAGISLGGGMATILSLTPNNLRGQITMIYIILINLVGASLGPLAVALITDFVFHDPQRLAEAIAMVCAVSSPLAFVALLIGIKTLPERSA</sequence>
<keyword evidence="4 6" id="KW-1133">Transmembrane helix</keyword>
<dbReference type="PANTHER" id="PTHR23505">
    <property type="entry name" value="SPINSTER"/>
    <property type="match status" value="1"/>
</dbReference>
<evidence type="ECO:0000313" key="9">
    <source>
        <dbReference type="Proteomes" id="UP000460561"/>
    </source>
</evidence>
<dbReference type="InterPro" id="IPR020846">
    <property type="entry name" value="MFS_dom"/>
</dbReference>
<feature type="transmembrane region" description="Helical" evidence="6">
    <location>
        <begin position="317"/>
        <end position="343"/>
    </location>
</feature>
<evidence type="ECO:0000256" key="3">
    <source>
        <dbReference type="ARBA" id="ARBA00022692"/>
    </source>
</evidence>
<keyword evidence="2" id="KW-0813">Transport</keyword>
<evidence type="ECO:0000256" key="5">
    <source>
        <dbReference type="ARBA" id="ARBA00023136"/>
    </source>
</evidence>
<dbReference type="CDD" id="cd17328">
    <property type="entry name" value="MFS_spinster_like"/>
    <property type="match status" value="1"/>
</dbReference>
<keyword evidence="3 6" id="KW-0812">Transmembrane</keyword>
<proteinExistence type="predicted"/>
<dbReference type="PANTHER" id="PTHR23505:SF79">
    <property type="entry name" value="PROTEIN SPINSTER"/>
    <property type="match status" value="1"/>
</dbReference>
<evidence type="ECO:0000256" key="6">
    <source>
        <dbReference type="SAM" id="Phobius"/>
    </source>
</evidence>
<dbReference type="InterPro" id="IPR036259">
    <property type="entry name" value="MFS_trans_sf"/>
</dbReference>
<dbReference type="Pfam" id="PF07690">
    <property type="entry name" value="MFS_1"/>
    <property type="match status" value="1"/>
</dbReference>
<organism evidence="8 9">
    <name type="scientific">Altericroceibacterium indicum</name>
    <dbReference type="NCBI Taxonomy" id="374177"/>
    <lineage>
        <taxon>Bacteria</taxon>
        <taxon>Pseudomonadati</taxon>
        <taxon>Pseudomonadota</taxon>
        <taxon>Alphaproteobacteria</taxon>
        <taxon>Sphingomonadales</taxon>
        <taxon>Erythrobacteraceae</taxon>
        <taxon>Altericroceibacterium</taxon>
    </lineage>
</organism>
<comment type="caution">
    <text evidence="8">The sequence shown here is derived from an EMBL/GenBank/DDBJ whole genome shotgun (WGS) entry which is preliminary data.</text>
</comment>
<evidence type="ECO:0000256" key="1">
    <source>
        <dbReference type="ARBA" id="ARBA00004141"/>
    </source>
</evidence>
<dbReference type="EMBL" id="WTYQ01000006">
    <property type="protein sequence ID" value="MXP27064.1"/>
    <property type="molecule type" value="Genomic_DNA"/>
</dbReference>
<reference evidence="8 9" key="1">
    <citation type="submission" date="2019-12" db="EMBL/GenBank/DDBJ databases">
        <title>Genomic-based taxomic classification of the family Erythrobacteraceae.</title>
        <authorList>
            <person name="Xu L."/>
        </authorList>
    </citation>
    <scope>NUCLEOTIDE SEQUENCE [LARGE SCALE GENOMIC DNA]</scope>
    <source>
        <strain evidence="8 9">DSM 18604</strain>
    </source>
</reference>
<dbReference type="InterPro" id="IPR044770">
    <property type="entry name" value="MFS_spinster-like"/>
</dbReference>
<comment type="subcellular location">
    <subcellularLocation>
        <location evidence="1">Membrane</location>
        <topology evidence="1">Multi-pass membrane protein</topology>
    </subcellularLocation>
</comment>
<keyword evidence="9" id="KW-1185">Reference proteome</keyword>
<feature type="transmembrane region" description="Helical" evidence="6">
    <location>
        <begin position="129"/>
        <end position="151"/>
    </location>
</feature>
<dbReference type="PROSITE" id="PS50850">
    <property type="entry name" value="MFS"/>
    <property type="match status" value="1"/>
</dbReference>
<feature type="transmembrane region" description="Helical" evidence="6">
    <location>
        <begin position="355"/>
        <end position="380"/>
    </location>
</feature>
<feature type="transmembrane region" description="Helical" evidence="6">
    <location>
        <begin position="163"/>
        <end position="187"/>
    </location>
</feature>
<dbReference type="InterPro" id="IPR011701">
    <property type="entry name" value="MFS"/>
</dbReference>
<feature type="transmembrane region" description="Helical" evidence="6">
    <location>
        <begin position="253"/>
        <end position="278"/>
    </location>
</feature>
<evidence type="ECO:0000259" key="7">
    <source>
        <dbReference type="PROSITE" id="PS50850"/>
    </source>
</evidence>
<evidence type="ECO:0000256" key="4">
    <source>
        <dbReference type="ARBA" id="ARBA00022989"/>
    </source>
</evidence>
<feature type="transmembrane region" description="Helical" evidence="6">
    <location>
        <begin position="290"/>
        <end position="311"/>
    </location>
</feature>
<feature type="transmembrane region" description="Helical" evidence="6">
    <location>
        <begin position="33"/>
        <end position="57"/>
    </location>
</feature>